<dbReference type="Pfam" id="PF13715">
    <property type="entry name" value="CarbopepD_reg_2"/>
    <property type="match status" value="1"/>
</dbReference>
<proteinExistence type="predicted"/>
<dbReference type="SUPFAM" id="SSF49464">
    <property type="entry name" value="Carboxypeptidase regulatory domain-like"/>
    <property type="match status" value="1"/>
</dbReference>
<feature type="non-terminal residue" evidence="1">
    <location>
        <position position="179"/>
    </location>
</feature>
<evidence type="ECO:0008006" key="2">
    <source>
        <dbReference type="Google" id="ProtNLM"/>
    </source>
</evidence>
<dbReference type="AlphaFoldDB" id="X1J8G2"/>
<sequence length="179" mass="19560">MVDSESHNPISYATVSVQTTNQQIGTITDEDGFFRLEKVPVGRHNIQISYVGFETKMIPEMMVTSGKEIILNIGLKEKITRMEEVVIKAYARKDKPLNSMSTLSARTFSVEEAQRYAGGFDDPARLASSFAGVSTGYLEDNGIIVRGNAPKGLLWRLEGVEIPNPNHFAGMTTFGGGGV</sequence>
<dbReference type="Gene3D" id="2.60.40.1120">
    <property type="entry name" value="Carboxypeptidase-like, regulatory domain"/>
    <property type="match status" value="1"/>
</dbReference>
<name>X1J8G2_9ZZZZ</name>
<reference evidence="1" key="1">
    <citation type="journal article" date="2014" name="Front. Microbiol.">
        <title>High frequency of phylogenetically diverse reductive dehalogenase-homologous genes in deep subseafloor sedimentary metagenomes.</title>
        <authorList>
            <person name="Kawai M."/>
            <person name="Futagami T."/>
            <person name="Toyoda A."/>
            <person name="Takaki Y."/>
            <person name="Nishi S."/>
            <person name="Hori S."/>
            <person name="Arai W."/>
            <person name="Tsubouchi T."/>
            <person name="Morono Y."/>
            <person name="Uchiyama I."/>
            <person name="Ito T."/>
            <person name="Fujiyama A."/>
            <person name="Inagaki F."/>
            <person name="Takami H."/>
        </authorList>
    </citation>
    <scope>NUCLEOTIDE SEQUENCE</scope>
    <source>
        <strain evidence="1">Expedition CK06-06</strain>
    </source>
</reference>
<protein>
    <recommendedName>
        <fullName evidence="2">TonB-dependent receptor plug domain-containing protein</fullName>
    </recommendedName>
</protein>
<evidence type="ECO:0000313" key="1">
    <source>
        <dbReference type="EMBL" id="GAH77805.1"/>
    </source>
</evidence>
<organism evidence="1">
    <name type="scientific">marine sediment metagenome</name>
    <dbReference type="NCBI Taxonomy" id="412755"/>
    <lineage>
        <taxon>unclassified sequences</taxon>
        <taxon>metagenomes</taxon>
        <taxon>ecological metagenomes</taxon>
    </lineage>
</organism>
<comment type="caution">
    <text evidence="1">The sequence shown here is derived from an EMBL/GenBank/DDBJ whole genome shotgun (WGS) entry which is preliminary data.</text>
</comment>
<dbReference type="EMBL" id="BARU01037797">
    <property type="protein sequence ID" value="GAH77805.1"/>
    <property type="molecule type" value="Genomic_DNA"/>
</dbReference>
<dbReference type="InterPro" id="IPR008969">
    <property type="entry name" value="CarboxyPept-like_regulatory"/>
</dbReference>
<accession>X1J8G2</accession>
<gene>
    <name evidence="1" type="ORF">S03H2_58834</name>
</gene>